<dbReference type="PANTHER" id="PTHR15441">
    <property type="entry name" value="RIBONUCLEASE P PROTEIN SUBUNIT P14"/>
    <property type="match status" value="1"/>
</dbReference>
<evidence type="ECO:0000313" key="4">
    <source>
        <dbReference type="Proteomes" id="UP001189624"/>
    </source>
</evidence>
<dbReference type="GO" id="GO:0000172">
    <property type="term" value="C:ribonuclease MRP complex"/>
    <property type="evidence" value="ECO:0007669"/>
    <property type="project" value="TreeGrafter"/>
</dbReference>
<evidence type="ECO:0000256" key="2">
    <source>
        <dbReference type="ARBA" id="ARBA00022694"/>
    </source>
</evidence>
<dbReference type="SUPFAM" id="SSF160350">
    <property type="entry name" value="Rnp2-like"/>
    <property type="match status" value="1"/>
</dbReference>
<dbReference type="Proteomes" id="UP001189624">
    <property type="component" value="Chromosome 7"/>
</dbReference>
<name>A0AA86SVR7_9FABA</name>
<dbReference type="PANTHER" id="PTHR15441:SF2">
    <property type="entry name" value="RIBONUCLEASE P_MRP PROTEIN SUBUNIT POP5"/>
    <property type="match status" value="1"/>
</dbReference>
<dbReference type="Gene3D" id="3.30.70.3250">
    <property type="entry name" value="Ribonuclease P, Pop5 subunit"/>
    <property type="match status" value="1"/>
</dbReference>
<dbReference type="GO" id="GO:0001682">
    <property type="term" value="P:tRNA 5'-leader removal"/>
    <property type="evidence" value="ECO:0007669"/>
    <property type="project" value="InterPro"/>
</dbReference>
<proteinExistence type="inferred from homology"/>
<keyword evidence="4" id="KW-1185">Reference proteome</keyword>
<dbReference type="GO" id="GO:0030681">
    <property type="term" value="C:multimeric ribonuclease P complex"/>
    <property type="evidence" value="ECO:0007669"/>
    <property type="project" value="TreeGrafter"/>
</dbReference>
<protein>
    <submittedName>
        <fullName evidence="3">Uncharacterized protein</fullName>
    </submittedName>
</protein>
<dbReference type="InterPro" id="IPR002759">
    <property type="entry name" value="Pop5/Rpp14/Rnp2-like"/>
</dbReference>
<evidence type="ECO:0000313" key="3">
    <source>
        <dbReference type="EMBL" id="CAJ1967896.1"/>
    </source>
</evidence>
<comment type="similarity">
    <text evidence="1">Belongs to the eukaryotic/archaeal RNase P protein component 2 family.</text>
</comment>
<dbReference type="EMBL" id="OY731404">
    <property type="protein sequence ID" value="CAJ1967896.1"/>
    <property type="molecule type" value="Genomic_DNA"/>
</dbReference>
<dbReference type="GO" id="GO:0005730">
    <property type="term" value="C:nucleolus"/>
    <property type="evidence" value="ECO:0007669"/>
    <property type="project" value="TreeGrafter"/>
</dbReference>
<dbReference type="Gramene" id="rna-AYBTSS11_LOCUS21425">
    <property type="protein sequence ID" value="CAJ1967896.1"/>
    <property type="gene ID" value="gene-AYBTSS11_LOCUS21425"/>
</dbReference>
<dbReference type="AlphaFoldDB" id="A0AA86SVR7"/>
<evidence type="ECO:0000256" key="1">
    <source>
        <dbReference type="ARBA" id="ARBA00010800"/>
    </source>
</evidence>
<dbReference type="Pfam" id="PF01900">
    <property type="entry name" value="RNase_P_Rpp14"/>
    <property type="match status" value="1"/>
</dbReference>
<gene>
    <name evidence="3" type="ORF">AYBTSS11_LOCUS21425</name>
</gene>
<dbReference type="FunFam" id="3.30.70.3250:FF:000003">
    <property type="entry name" value="Ribonuclease P/MRP protein subunit POP5"/>
    <property type="match status" value="1"/>
</dbReference>
<dbReference type="InterPro" id="IPR038085">
    <property type="entry name" value="Rnp2-like_sf"/>
</dbReference>
<dbReference type="GO" id="GO:0033204">
    <property type="term" value="F:ribonuclease P RNA binding"/>
    <property type="evidence" value="ECO:0007669"/>
    <property type="project" value="TreeGrafter"/>
</dbReference>
<accession>A0AA86SVR7</accession>
<organism evidence="3 4">
    <name type="scientific">Sphenostylis stenocarpa</name>
    <dbReference type="NCBI Taxonomy" id="92480"/>
    <lineage>
        <taxon>Eukaryota</taxon>
        <taxon>Viridiplantae</taxon>
        <taxon>Streptophyta</taxon>
        <taxon>Embryophyta</taxon>
        <taxon>Tracheophyta</taxon>
        <taxon>Spermatophyta</taxon>
        <taxon>Magnoliopsida</taxon>
        <taxon>eudicotyledons</taxon>
        <taxon>Gunneridae</taxon>
        <taxon>Pentapetalae</taxon>
        <taxon>rosids</taxon>
        <taxon>fabids</taxon>
        <taxon>Fabales</taxon>
        <taxon>Fabaceae</taxon>
        <taxon>Papilionoideae</taxon>
        <taxon>50 kb inversion clade</taxon>
        <taxon>NPAAA clade</taxon>
        <taxon>indigoferoid/millettioid clade</taxon>
        <taxon>Phaseoleae</taxon>
        <taxon>Sphenostylis</taxon>
    </lineage>
</organism>
<reference evidence="3" key="1">
    <citation type="submission" date="2023-10" db="EMBL/GenBank/DDBJ databases">
        <authorList>
            <person name="Domelevo Entfellner J.-B."/>
        </authorList>
    </citation>
    <scope>NUCLEOTIDE SEQUENCE</scope>
</reference>
<sequence>MVAFRNRYMVMEVFLNPNREKVGDHSVIITQFNVSKAVRDSILENFGECGLASSLDHSKVVKYVNPITKVCIIRVSREEYQKVWSAITMVTNIGNCPVVFNLLDLSERLNEVEHRMKTFENSMNFSMDMDHDLHSVEEVTRTKSNRVDFCRHVTYGSGVKMCRFFTLVVTGKQLHDPS</sequence>
<keyword evidence="2" id="KW-0819">tRNA processing</keyword>